<dbReference type="CDD" id="cd00808">
    <property type="entry name" value="GluRS_core"/>
    <property type="match status" value="1"/>
</dbReference>
<evidence type="ECO:0000256" key="1">
    <source>
        <dbReference type="ARBA" id="ARBA00004496"/>
    </source>
</evidence>
<proteinExistence type="inferred from homology"/>
<evidence type="ECO:0000256" key="4">
    <source>
        <dbReference type="ARBA" id="ARBA00022490"/>
    </source>
</evidence>
<evidence type="ECO:0000256" key="3">
    <source>
        <dbReference type="ARBA" id="ARBA00011245"/>
    </source>
</evidence>
<dbReference type="AlphaFoldDB" id="A0A6L7AHS0"/>
<evidence type="ECO:0000256" key="5">
    <source>
        <dbReference type="ARBA" id="ARBA00022598"/>
    </source>
</evidence>
<dbReference type="InterPro" id="IPR045462">
    <property type="entry name" value="aa-tRNA-synth_I_cd-bd"/>
</dbReference>
<dbReference type="Proteomes" id="UP000478636">
    <property type="component" value="Unassembled WGS sequence"/>
</dbReference>
<dbReference type="Gene3D" id="3.40.50.620">
    <property type="entry name" value="HUPs"/>
    <property type="match status" value="1"/>
</dbReference>
<dbReference type="SUPFAM" id="SSF48163">
    <property type="entry name" value="An anticodon-binding domain of class I aminoacyl-tRNA synthetases"/>
    <property type="match status" value="1"/>
</dbReference>
<name>A0A6L7AHS0_LEULA</name>
<dbReference type="NCBIfam" id="TIGR00464">
    <property type="entry name" value="gltX_bact"/>
    <property type="match status" value="1"/>
</dbReference>
<dbReference type="InterPro" id="IPR001412">
    <property type="entry name" value="aa-tRNA-synth_I_CS"/>
</dbReference>
<dbReference type="InterPro" id="IPR049940">
    <property type="entry name" value="GluQ/Sye"/>
</dbReference>
<gene>
    <name evidence="11" type="primary">gltX</name>
    <name evidence="14" type="ORF">GQS40_13960</name>
</gene>
<keyword evidence="9 11" id="KW-0030">Aminoacyl-tRNA synthetase</keyword>
<dbReference type="PRINTS" id="PR00987">
    <property type="entry name" value="TRNASYNTHGLU"/>
</dbReference>
<dbReference type="Pfam" id="PF00749">
    <property type="entry name" value="tRNA-synt_1c"/>
    <property type="match status" value="1"/>
</dbReference>
<dbReference type="GO" id="GO:0005829">
    <property type="term" value="C:cytosol"/>
    <property type="evidence" value="ECO:0007669"/>
    <property type="project" value="TreeGrafter"/>
</dbReference>
<evidence type="ECO:0000259" key="13">
    <source>
        <dbReference type="Pfam" id="PF19269"/>
    </source>
</evidence>
<sequence>MTEDIRVRYAPSPTGHLHIGNARTAIFNWLFARHYNGQFIIRIEDTDSARNIADGEKSQLENLAWLGLDWDESPENPGAYGPYRQSERNAQGIYQPFINELLAKGLAYKSYKTSEQLAAEREAQQAAKQAPHYVYEYEGLTDEEREAKYAEFEAQGLKPVIRFRVPEEKVYAWDDIVKGHIEIGAKEIGGDWVIQKADGMPTYNFAVVVDDHLMKISHVLRGDDHVSNTPKQMMIFEALGWDVPKFGHMALIINGETGKKLSKRDENVLQFVEQYKDLGYQPQAMVNFIGLLGWSPKGEDEIFSLEEFTQMFDENRLSKANAKFDQKKLEWINNQWMRRDLDQVMPQLIQELVNADLISAEDAETKRDWLTQVIKVAGVEGISYTREIVDLVRRPFFELSDITDEMVDYLTSDEGRQVFAAWEKAYTALPESATAEDYMAAIREIQSTLEIKGRNLWNPIRIATTHEVQGPNLPEMLVVLEKDKVLATMADVKAKYLA</sequence>
<comment type="function">
    <text evidence="11">Catalyzes the attachment of glutamate to tRNA(Glu) in a two-step reaction: glutamate is first activated by ATP to form Glu-AMP and then transferred to the acceptor end of tRNA(Glu).</text>
</comment>
<evidence type="ECO:0000256" key="10">
    <source>
        <dbReference type="ARBA" id="ARBA00048351"/>
    </source>
</evidence>
<dbReference type="PANTHER" id="PTHR43311">
    <property type="entry name" value="GLUTAMATE--TRNA LIGASE"/>
    <property type="match status" value="1"/>
</dbReference>
<feature type="domain" description="Aminoacyl-tRNA synthetase class I anticodon-binding" evidence="13">
    <location>
        <begin position="352"/>
        <end position="487"/>
    </location>
</feature>
<comment type="caution">
    <text evidence="14">The sequence shown here is derived from an EMBL/GenBank/DDBJ whole genome shotgun (WGS) entry which is preliminary data.</text>
</comment>
<keyword evidence="8 11" id="KW-0648">Protein biosynthesis</keyword>
<comment type="similarity">
    <text evidence="2 11">Belongs to the class-I aminoacyl-tRNA synthetase family. Glutamate--tRNA ligase type 1 subfamily.</text>
</comment>
<dbReference type="PANTHER" id="PTHR43311:SF2">
    <property type="entry name" value="GLUTAMATE--TRNA LIGASE, MITOCHONDRIAL-RELATED"/>
    <property type="match status" value="1"/>
</dbReference>
<comment type="subcellular location">
    <subcellularLocation>
        <location evidence="1 11">Cytoplasm</location>
    </subcellularLocation>
</comment>
<feature type="short sequence motif" description="'HIGH' region" evidence="11">
    <location>
        <begin position="11"/>
        <end position="21"/>
    </location>
</feature>
<accession>A0A6L7AHS0</accession>
<dbReference type="HAMAP" id="MF_00022">
    <property type="entry name" value="Glu_tRNA_synth_type1"/>
    <property type="match status" value="1"/>
</dbReference>
<dbReference type="EC" id="6.1.1.17" evidence="11"/>
<evidence type="ECO:0000256" key="2">
    <source>
        <dbReference type="ARBA" id="ARBA00007894"/>
    </source>
</evidence>
<dbReference type="GO" id="GO:0005524">
    <property type="term" value="F:ATP binding"/>
    <property type="evidence" value="ECO:0007669"/>
    <property type="project" value="UniProtKB-UniRule"/>
</dbReference>
<dbReference type="EMBL" id="WSZI01000021">
    <property type="protein sequence ID" value="MWN21861.1"/>
    <property type="molecule type" value="Genomic_DNA"/>
</dbReference>
<evidence type="ECO:0000259" key="12">
    <source>
        <dbReference type="Pfam" id="PF00749"/>
    </source>
</evidence>
<evidence type="ECO:0000313" key="14">
    <source>
        <dbReference type="EMBL" id="MWN21861.1"/>
    </source>
</evidence>
<dbReference type="PROSITE" id="PS00178">
    <property type="entry name" value="AA_TRNA_LIGASE_I"/>
    <property type="match status" value="1"/>
</dbReference>
<comment type="subunit">
    <text evidence="3 11">Monomer.</text>
</comment>
<protein>
    <recommendedName>
        <fullName evidence="11">Glutamate--tRNA ligase</fullName>
        <ecNumber evidence="11">6.1.1.17</ecNumber>
    </recommendedName>
    <alternativeName>
        <fullName evidence="11">Glutamyl-tRNA synthetase</fullName>
        <shortName evidence="11">GluRS</shortName>
    </alternativeName>
</protein>
<keyword evidence="6 11" id="KW-0547">Nucleotide-binding</keyword>
<dbReference type="GO" id="GO:0008270">
    <property type="term" value="F:zinc ion binding"/>
    <property type="evidence" value="ECO:0007669"/>
    <property type="project" value="InterPro"/>
</dbReference>
<evidence type="ECO:0000313" key="15">
    <source>
        <dbReference type="Proteomes" id="UP000478636"/>
    </source>
</evidence>
<dbReference type="Gene3D" id="1.10.10.350">
    <property type="match status" value="1"/>
</dbReference>
<dbReference type="InterPro" id="IPR014729">
    <property type="entry name" value="Rossmann-like_a/b/a_fold"/>
</dbReference>
<dbReference type="InterPro" id="IPR004527">
    <property type="entry name" value="Glu-tRNA-ligase_bac/mito"/>
</dbReference>
<organism evidence="14 15">
    <name type="scientific">Leuconostoc lactis</name>
    <dbReference type="NCBI Taxonomy" id="1246"/>
    <lineage>
        <taxon>Bacteria</taxon>
        <taxon>Bacillati</taxon>
        <taxon>Bacillota</taxon>
        <taxon>Bacilli</taxon>
        <taxon>Lactobacillales</taxon>
        <taxon>Lactobacillaceae</taxon>
        <taxon>Leuconostoc</taxon>
    </lineage>
</organism>
<dbReference type="FunFam" id="3.40.50.620:FF:000007">
    <property type="entry name" value="Glutamate--tRNA ligase"/>
    <property type="match status" value="1"/>
</dbReference>
<feature type="domain" description="Glutamyl/glutaminyl-tRNA synthetase class Ib catalytic" evidence="12">
    <location>
        <begin position="5"/>
        <end position="331"/>
    </location>
</feature>
<evidence type="ECO:0000256" key="8">
    <source>
        <dbReference type="ARBA" id="ARBA00022917"/>
    </source>
</evidence>
<keyword evidence="7 11" id="KW-0067">ATP-binding</keyword>
<evidence type="ECO:0000256" key="11">
    <source>
        <dbReference type="HAMAP-Rule" id="MF_00022"/>
    </source>
</evidence>
<dbReference type="InterPro" id="IPR020058">
    <property type="entry name" value="Glu/Gln-tRNA-synth_Ib_cat-dom"/>
</dbReference>
<feature type="short sequence motif" description="'KMSKS' region" evidence="11">
    <location>
        <begin position="260"/>
        <end position="264"/>
    </location>
</feature>
<comment type="caution">
    <text evidence="11">Lacks conserved residue(s) required for the propagation of feature annotation.</text>
</comment>
<evidence type="ECO:0000256" key="7">
    <source>
        <dbReference type="ARBA" id="ARBA00022840"/>
    </source>
</evidence>
<dbReference type="GO" id="GO:0004818">
    <property type="term" value="F:glutamate-tRNA ligase activity"/>
    <property type="evidence" value="ECO:0007669"/>
    <property type="project" value="UniProtKB-UniRule"/>
</dbReference>
<reference evidence="14 15" key="1">
    <citation type="submission" date="2019-12" db="EMBL/GenBank/DDBJ databases">
        <title>Complete genome sequence of Leuconostoc lactis strain AVN1 provides insights into metabolic potential.</title>
        <authorList>
            <person name="Besrour N."/>
            <person name="Najjari A."/>
            <person name="Fhoula I."/>
            <person name="Jaballah S."/>
            <person name="Klibi N."/>
            <person name="Ouzari H.I."/>
        </authorList>
    </citation>
    <scope>NUCLEOTIDE SEQUENCE [LARGE SCALE GENOMIC DNA]</scope>
    <source>
        <strain evidence="14 15">AVN1</strain>
    </source>
</reference>
<dbReference type="SUPFAM" id="SSF52374">
    <property type="entry name" value="Nucleotidylyl transferase"/>
    <property type="match status" value="1"/>
</dbReference>
<dbReference type="InterPro" id="IPR000924">
    <property type="entry name" value="Glu/Gln-tRNA-synth"/>
</dbReference>
<feature type="binding site" evidence="11">
    <location>
        <position position="263"/>
    </location>
    <ligand>
        <name>ATP</name>
        <dbReference type="ChEBI" id="CHEBI:30616"/>
    </ligand>
</feature>
<dbReference type="Pfam" id="PF19269">
    <property type="entry name" value="Anticodon_2"/>
    <property type="match status" value="1"/>
</dbReference>
<dbReference type="GO" id="GO:0006424">
    <property type="term" value="P:glutamyl-tRNA aminoacylation"/>
    <property type="evidence" value="ECO:0007669"/>
    <property type="project" value="UniProtKB-UniRule"/>
</dbReference>
<dbReference type="InterPro" id="IPR033910">
    <property type="entry name" value="GluRS_core"/>
</dbReference>
<comment type="catalytic activity">
    <reaction evidence="10 11">
        <text>tRNA(Glu) + L-glutamate + ATP = L-glutamyl-tRNA(Glu) + AMP + diphosphate</text>
        <dbReference type="Rhea" id="RHEA:23540"/>
        <dbReference type="Rhea" id="RHEA-COMP:9663"/>
        <dbReference type="Rhea" id="RHEA-COMP:9680"/>
        <dbReference type="ChEBI" id="CHEBI:29985"/>
        <dbReference type="ChEBI" id="CHEBI:30616"/>
        <dbReference type="ChEBI" id="CHEBI:33019"/>
        <dbReference type="ChEBI" id="CHEBI:78442"/>
        <dbReference type="ChEBI" id="CHEBI:78520"/>
        <dbReference type="ChEBI" id="CHEBI:456215"/>
        <dbReference type="EC" id="6.1.1.17"/>
    </reaction>
</comment>
<dbReference type="GO" id="GO:0000049">
    <property type="term" value="F:tRNA binding"/>
    <property type="evidence" value="ECO:0007669"/>
    <property type="project" value="InterPro"/>
</dbReference>
<evidence type="ECO:0000256" key="6">
    <source>
        <dbReference type="ARBA" id="ARBA00022741"/>
    </source>
</evidence>
<evidence type="ECO:0000256" key="9">
    <source>
        <dbReference type="ARBA" id="ARBA00023146"/>
    </source>
</evidence>
<keyword evidence="5 11" id="KW-0436">Ligase</keyword>
<dbReference type="InterPro" id="IPR020751">
    <property type="entry name" value="aa-tRNA-synth_I_codon-bd_sub2"/>
</dbReference>
<dbReference type="InterPro" id="IPR008925">
    <property type="entry name" value="aa_tRNA-synth_I_cd-bd_sf"/>
</dbReference>
<keyword evidence="4 11" id="KW-0963">Cytoplasm</keyword>